<reference evidence="1" key="2">
    <citation type="journal article" date="2015" name="Fish Shellfish Immunol.">
        <title>Early steps in the European eel (Anguilla anguilla)-Vibrio vulnificus interaction in the gills: Role of the RtxA13 toxin.</title>
        <authorList>
            <person name="Callol A."/>
            <person name="Pajuelo D."/>
            <person name="Ebbesson L."/>
            <person name="Teles M."/>
            <person name="MacKenzie S."/>
            <person name="Amaro C."/>
        </authorList>
    </citation>
    <scope>NUCLEOTIDE SEQUENCE</scope>
</reference>
<dbReference type="AlphaFoldDB" id="A0A0E9UHN1"/>
<protein>
    <submittedName>
        <fullName evidence="1">Uncharacterized protein</fullName>
    </submittedName>
</protein>
<proteinExistence type="predicted"/>
<name>A0A0E9UHN1_ANGAN</name>
<evidence type="ECO:0000313" key="1">
    <source>
        <dbReference type="EMBL" id="JAH65231.1"/>
    </source>
</evidence>
<sequence>MKNTGINISIFEYFARRDLGTSSLHTHKKSYCSRVVRINIC</sequence>
<accession>A0A0E9UHN1</accession>
<organism evidence="1">
    <name type="scientific">Anguilla anguilla</name>
    <name type="common">European freshwater eel</name>
    <name type="synonym">Muraena anguilla</name>
    <dbReference type="NCBI Taxonomy" id="7936"/>
    <lineage>
        <taxon>Eukaryota</taxon>
        <taxon>Metazoa</taxon>
        <taxon>Chordata</taxon>
        <taxon>Craniata</taxon>
        <taxon>Vertebrata</taxon>
        <taxon>Euteleostomi</taxon>
        <taxon>Actinopterygii</taxon>
        <taxon>Neopterygii</taxon>
        <taxon>Teleostei</taxon>
        <taxon>Anguilliformes</taxon>
        <taxon>Anguillidae</taxon>
        <taxon>Anguilla</taxon>
    </lineage>
</organism>
<dbReference type="EMBL" id="GBXM01043346">
    <property type="protein sequence ID" value="JAH65231.1"/>
    <property type="molecule type" value="Transcribed_RNA"/>
</dbReference>
<reference evidence="1" key="1">
    <citation type="submission" date="2014-11" db="EMBL/GenBank/DDBJ databases">
        <authorList>
            <person name="Amaro Gonzalez C."/>
        </authorList>
    </citation>
    <scope>NUCLEOTIDE SEQUENCE</scope>
</reference>